<evidence type="ECO:0000256" key="6">
    <source>
        <dbReference type="ARBA" id="ARBA00023242"/>
    </source>
</evidence>
<evidence type="ECO:0000256" key="3">
    <source>
        <dbReference type="ARBA" id="ARBA00023054"/>
    </source>
</evidence>
<keyword evidence="5" id="KW-0804">Transcription</keyword>
<dbReference type="Pfam" id="PF02042">
    <property type="entry name" value="RWP-RK"/>
    <property type="match status" value="1"/>
</dbReference>
<dbReference type="GO" id="GO:0003700">
    <property type="term" value="F:DNA-binding transcription factor activity"/>
    <property type="evidence" value="ECO:0007669"/>
    <property type="project" value="InterPro"/>
</dbReference>
<keyword evidence="2" id="KW-0805">Transcription regulation</keyword>
<feature type="domain" description="RWP-RK" evidence="9">
    <location>
        <begin position="1"/>
        <end position="76"/>
    </location>
</feature>
<evidence type="ECO:0000313" key="11">
    <source>
        <dbReference type="Proteomes" id="UP001300502"/>
    </source>
</evidence>
<gene>
    <name evidence="10" type="ORF">GAYE_SCF26G4577</name>
</gene>
<evidence type="ECO:0000256" key="5">
    <source>
        <dbReference type="ARBA" id="ARBA00023163"/>
    </source>
</evidence>
<keyword evidence="4" id="KW-0238">DNA-binding</keyword>
<dbReference type="PANTHER" id="PTHR46373:SF2">
    <property type="entry name" value="RWP-RK DOMAIN-CONTAINING PROTEIN"/>
    <property type="match status" value="1"/>
</dbReference>
<evidence type="ECO:0000256" key="8">
    <source>
        <dbReference type="SAM" id="MobiDB-lite"/>
    </source>
</evidence>
<dbReference type="GO" id="GO:0003677">
    <property type="term" value="F:DNA binding"/>
    <property type="evidence" value="ECO:0007669"/>
    <property type="project" value="UniProtKB-KW"/>
</dbReference>
<keyword evidence="6" id="KW-0539">Nucleus</keyword>
<comment type="function">
    <text evidence="1">Putative transcription factor.</text>
</comment>
<keyword evidence="11" id="KW-1185">Reference proteome</keyword>
<dbReference type="InterPro" id="IPR003035">
    <property type="entry name" value="RWP-RK_dom"/>
</dbReference>
<organism evidence="10 11">
    <name type="scientific">Galdieria yellowstonensis</name>
    <dbReference type="NCBI Taxonomy" id="3028027"/>
    <lineage>
        <taxon>Eukaryota</taxon>
        <taxon>Rhodophyta</taxon>
        <taxon>Bangiophyceae</taxon>
        <taxon>Galdieriales</taxon>
        <taxon>Galdieriaceae</taxon>
        <taxon>Galdieria</taxon>
    </lineage>
</organism>
<feature type="compositionally biased region" description="Polar residues" evidence="8">
    <location>
        <begin position="248"/>
        <end position="263"/>
    </location>
</feature>
<dbReference type="Proteomes" id="UP001300502">
    <property type="component" value="Unassembled WGS sequence"/>
</dbReference>
<dbReference type="AlphaFoldDB" id="A0AAV9IHE2"/>
<dbReference type="InterPro" id="IPR044607">
    <property type="entry name" value="RKD-like"/>
</dbReference>
<dbReference type="PANTHER" id="PTHR46373">
    <property type="entry name" value="PROTEIN RKD4"/>
    <property type="match status" value="1"/>
</dbReference>
<evidence type="ECO:0000256" key="2">
    <source>
        <dbReference type="ARBA" id="ARBA00023015"/>
    </source>
</evidence>
<name>A0AAV9IHE2_9RHOD</name>
<reference evidence="10 11" key="1">
    <citation type="submission" date="2022-07" db="EMBL/GenBank/DDBJ databases">
        <title>Genome-wide signatures of adaptation to extreme environments.</title>
        <authorList>
            <person name="Cho C.H."/>
            <person name="Yoon H.S."/>
        </authorList>
    </citation>
    <scope>NUCLEOTIDE SEQUENCE [LARGE SCALE GENOMIC DNA]</scope>
    <source>
        <strain evidence="10 11">108.79 E11</strain>
    </source>
</reference>
<evidence type="ECO:0000313" key="10">
    <source>
        <dbReference type="EMBL" id="KAK4526661.1"/>
    </source>
</evidence>
<dbReference type="EMBL" id="JANCYU010000042">
    <property type="protein sequence ID" value="KAK4526661.1"/>
    <property type="molecule type" value="Genomic_DNA"/>
</dbReference>
<evidence type="ECO:0000256" key="7">
    <source>
        <dbReference type="SAM" id="Coils"/>
    </source>
</evidence>
<keyword evidence="3 7" id="KW-0175">Coiled coil</keyword>
<accession>A0AAV9IHE2</accession>
<feature type="coiled-coil region" evidence="7">
    <location>
        <begin position="395"/>
        <end position="422"/>
    </location>
</feature>
<sequence length="430" mass="49460">MTKRSSPKLTIETISPYFTQNIQTASKELGICCTLLKKICRKYGITRWPYRKIQSVDRTIQQIKERMSYLETQLPRDSSGSVHLELQKLHREYLELERKRQALLRPDKALINPYNLQPNYRLPFYWGADGVMAQVGQDNMQDTSESRREEISASWEFPIVDSSPSYSAQTLETSVQTAETKSTLRSTAIDTNETVSGPPRQGTFSVERDFGFSESVPLEDSFPITYTDRRRERDFDTLRSAEVFPMRSNDQLSRSSVSQTHGESSFEEPSLHRFLSSPDSQQLDRLLSENTFGDFGWSKRSRHDSLLDCPNAFSHDLLRRRSASCIMGEGGRRRGGDELSFEPARRLSISEEMMVGKPSDMEIFSRDQGLPRSHVSETALNWNGRKTENDVQNTLYSLFQRMDQLEQENSRLRNNLSHLVSTIPNPKSIR</sequence>
<proteinExistence type="predicted"/>
<evidence type="ECO:0000259" key="9">
    <source>
        <dbReference type="PROSITE" id="PS51519"/>
    </source>
</evidence>
<feature type="region of interest" description="Disordered" evidence="8">
    <location>
        <begin position="247"/>
        <end position="274"/>
    </location>
</feature>
<dbReference type="PROSITE" id="PS51519">
    <property type="entry name" value="RWP_RK"/>
    <property type="match status" value="1"/>
</dbReference>
<evidence type="ECO:0000256" key="4">
    <source>
        <dbReference type="ARBA" id="ARBA00023125"/>
    </source>
</evidence>
<comment type="caution">
    <text evidence="10">The sequence shown here is derived from an EMBL/GenBank/DDBJ whole genome shotgun (WGS) entry which is preliminary data.</text>
</comment>
<evidence type="ECO:0000256" key="1">
    <source>
        <dbReference type="ARBA" id="ARBA00004049"/>
    </source>
</evidence>
<protein>
    <recommendedName>
        <fullName evidence="9">RWP-RK domain-containing protein</fullName>
    </recommendedName>
</protein>